<dbReference type="Proteomes" id="UP000249396">
    <property type="component" value="Unassembled WGS sequence"/>
</dbReference>
<protein>
    <submittedName>
        <fullName evidence="2">Uncharacterized protein</fullName>
    </submittedName>
</protein>
<name>A0A2W4QVY9_9GAMM</name>
<dbReference type="EMBL" id="QJPH01000394">
    <property type="protein sequence ID" value="PZN75236.1"/>
    <property type="molecule type" value="Genomic_DNA"/>
</dbReference>
<organism evidence="2 3">
    <name type="scientific">Candidatus Methylumidiphilus alinenensis</name>
    <dbReference type="NCBI Taxonomy" id="2202197"/>
    <lineage>
        <taxon>Bacteria</taxon>
        <taxon>Pseudomonadati</taxon>
        <taxon>Pseudomonadota</taxon>
        <taxon>Gammaproteobacteria</taxon>
        <taxon>Methylococcales</taxon>
        <taxon>Candidatus Methylumidiphilus</taxon>
    </lineage>
</organism>
<sequence length="62" mass="7269">MALNVAPLRESKKSFLNGTVKQYGEEAKRKFHATAQRRNDATTQRKRLNPSDKTNIQRLRIW</sequence>
<comment type="caution">
    <text evidence="2">The sequence shown here is derived from an EMBL/GenBank/DDBJ whole genome shotgun (WGS) entry which is preliminary data.</text>
</comment>
<evidence type="ECO:0000313" key="2">
    <source>
        <dbReference type="EMBL" id="PZN75236.1"/>
    </source>
</evidence>
<dbReference type="AlphaFoldDB" id="A0A2W4QVY9"/>
<feature type="region of interest" description="Disordered" evidence="1">
    <location>
        <begin position="27"/>
        <end position="62"/>
    </location>
</feature>
<accession>A0A2W4QVY9</accession>
<feature type="compositionally biased region" description="Polar residues" evidence="1">
    <location>
        <begin position="51"/>
        <end position="62"/>
    </location>
</feature>
<evidence type="ECO:0000313" key="3">
    <source>
        <dbReference type="Proteomes" id="UP000249396"/>
    </source>
</evidence>
<evidence type="ECO:0000256" key="1">
    <source>
        <dbReference type="SAM" id="MobiDB-lite"/>
    </source>
</evidence>
<proteinExistence type="predicted"/>
<reference evidence="2 3" key="1">
    <citation type="journal article" date="2018" name="Aquat. Microb. Ecol.">
        <title>Gammaproteobacterial methanotrophs dominate.</title>
        <authorList>
            <person name="Rissanen A.J."/>
            <person name="Saarenheimo J."/>
            <person name="Tiirola M."/>
            <person name="Peura S."/>
            <person name="Aalto S.L."/>
            <person name="Karvinen A."/>
            <person name="Nykanen H."/>
        </authorList>
    </citation>
    <scope>NUCLEOTIDE SEQUENCE [LARGE SCALE GENOMIC DNA]</scope>
    <source>
        <strain evidence="2">AMbin10</strain>
    </source>
</reference>
<gene>
    <name evidence="2" type="ORF">DM484_19230</name>
</gene>